<comment type="caution">
    <text evidence="4">The sequence shown here is derived from an EMBL/GenBank/DDBJ whole genome shotgun (WGS) entry which is preliminary data.</text>
</comment>
<protein>
    <submittedName>
        <fullName evidence="4">Glycosyltransferase family 90</fullName>
    </submittedName>
</protein>
<dbReference type="AlphaFoldDB" id="A0A286UHQ5"/>
<name>A0A286UHQ5_9AGAM</name>
<keyword evidence="2" id="KW-1133">Transmembrane helix</keyword>
<organism evidence="4 5">
    <name type="scientific">Pyrrhoderma noxium</name>
    <dbReference type="NCBI Taxonomy" id="2282107"/>
    <lineage>
        <taxon>Eukaryota</taxon>
        <taxon>Fungi</taxon>
        <taxon>Dikarya</taxon>
        <taxon>Basidiomycota</taxon>
        <taxon>Agaricomycotina</taxon>
        <taxon>Agaricomycetes</taxon>
        <taxon>Hymenochaetales</taxon>
        <taxon>Hymenochaetaceae</taxon>
        <taxon>Pyrrhoderma</taxon>
    </lineage>
</organism>
<feature type="region of interest" description="Disordered" evidence="1">
    <location>
        <begin position="144"/>
        <end position="168"/>
    </location>
</feature>
<keyword evidence="2" id="KW-0812">Transmembrane</keyword>
<dbReference type="OrthoDB" id="541052at2759"/>
<reference evidence="4 5" key="1">
    <citation type="journal article" date="2017" name="Mol. Ecol.">
        <title>Comparative and population genomic landscape of Phellinus noxius: A hypervariable fungus causing root rot in trees.</title>
        <authorList>
            <person name="Chung C.L."/>
            <person name="Lee T.J."/>
            <person name="Akiba M."/>
            <person name="Lee H.H."/>
            <person name="Kuo T.H."/>
            <person name="Liu D."/>
            <person name="Ke H.M."/>
            <person name="Yokoi T."/>
            <person name="Roa M.B."/>
            <person name="Lu M.J."/>
            <person name="Chang Y.Y."/>
            <person name="Ann P.J."/>
            <person name="Tsai J.N."/>
            <person name="Chen C.Y."/>
            <person name="Tzean S.S."/>
            <person name="Ota Y."/>
            <person name="Hattori T."/>
            <person name="Sahashi N."/>
            <person name="Liou R.F."/>
            <person name="Kikuchi T."/>
            <person name="Tsai I.J."/>
        </authorList>
    </citation>
    <scope>NUCLEOTIDE SEQUENCE [LARGE SCALE GENOMIC DNA]</scope>
    <source>
        <strain evidence="4 5">FFPRI411160</strain>
    </source>
</reference>
<keyword evidence="5" id="KW-1185">Reference proteome</keyword>
<feature type="transmembrane region" description="Helical" evidence="2">
    <location>
        <begin position="124"/>
        <end position="140"/>
    </location>
</feature>
<evidence type="ECO:0000256" key="1">
    <source>
        <dbReference type="SAM" id="MobiDB-lite"/>
    </source>
</evidence>
<dbReference type="InParanoid" id="A0A286UHQ5"/>
<dbReference type="PANTHER" id="PTHR12203:SF118">
    <property type="entry name" value="BETA-1,2-XYLOSYLTRANSFERASE 1"/>
    <property type="match status" value="1"/>
</dbReference>
<evidence type="ECO:0000313" key="5">
    <source>
        <dbReference type="Proteomes" id="UP000217199"/>
    </source>
</evidence>
<dbReference type="Pfam" id="PF05686">
    <property type="entry name" value="Glyco_transf_90"/>
    <property type="match status" value="1"/>
</dbReference>
<evidence type="ECO:0000259" key="3">
    <source>
        <dbReference type="SMART" id="SM00672"/>
    </source>
</evidence>
<keyword evidence="2" id="KW-0472">Membrane</keyword>
<gene>
    <name evidence="4" type="ORF">PNOK_0583800</name>
</gene>
<accession>A0A286UHQ5</accession>
<feature type="domain" description="Glycosyl transferase CAP10" evidence="3">
    <location>
        <begin position="325"/>
        <end position="622"/>
    </location>
</feature>
<dbReference type="InterPro" id="IPR051091">
    <property type="entry name" value="O-Glucosyltr/Glycosyltrsf_90"/>
</dbReference>
<dbReference type="InterPro" id="IPR006598">
    <property type="entry name" value="CAP10"/>
</dbReference>
<evidence type="ECO:0000313" key="4">
    <source>
        <dbReference type="EMBL" id="PAV18994.1"/>
    </source>
</evidence>
<proteinExistence type="predicted"/>
<evidence type="ECO:0000256" key="2">
    <source>
        <dbReference type="SAM" id="Phobius"/>
    </source>
</evidence>
<sequence length="637" mass="73931">MEDWLGHQRLRSREGSWFQPTLVTGRHLGDPKLTVSWYGVGDQDCLSATIMSTQRVSRGHLPSYSGDDFKHPGSHGIRLSMTHTTWPTSDDNGDRGRKGLTAKIRIRIINLFISLRKRPAKQNIYILVLSVIICVLYLWSRPPTSTSKQHEPNAPKPSPSYGYKPQSRRASHTYRSDGFLEVNPNGTHPIFDLITRAENDWHKKLRRASATFQEAIEEYVRRYNRPPPKGFDKWWEFVQEHKVQLPDEYDVINKRLEPFWGIRPLDIRRIMSDWEDHSDVPIMVFGKVDGKPIRILKNGMPETEKTTFATALRDRLNFLLDVEEYLPDFRAIISPGDTPNLLADWELLESAREAARKGTYIDIDGPPPMKHGWISACKPGSPARRRWGEERRDITWEEKYDERLLWRGTNTGMMCTPNTHWRQSQRFRLVDLAYDVKGEIKVLHSPEVGEEMYQVGEGEEWAKARLNPAMMDVSFSGSPVQCEGATCTELVTDYDWRKRMDTQESARYKYIIDVDGNGWSSRFKRLMASNSMVFKSTTYPEWFVDRIQPWVHYVPISYDYSDLHDAFMFFRGDLSGKGSHDSLAKKIALAGSQWTSTFWRDEDATAYMFRLFLEYARVISLDRDSMSMKLSDYGIHV</sequence>
<dbReference type="SMART" id="SM00672">
    <property type="entry name" value="CAP10"/>
    <property type="match status" value="1"/>
</dbReference>
<dbReference type="Proteomes" id="UP000217199">
    <property type="component" value="Unassembled WGS sequence"/>
</dbReference>
<dbReference type="GO" id="GO:0016740">
    <property type="term" value="F:transferase activity"/>
    <property type="evidence" value="ECO:0007669"/>
    <property type="project" value="UniProtKB-KW"/>
</dbReference>
<dbReference type="EMBL" id="NBII01000005">
    <property type="protein sequence ID" value="PAV18994.1"/>
    <property type="molecule type" value="Genomic_DNA"/>
</dbReference>
<dbReference type="PANTHER" id="PTHR12203">
    <property type="entry name" value="KDEL LYS-ASP-GLU-LEU CONTAINING - RELATED"/>
    <property type="match status" value="1"/>
</dbReference>